<proteinExistence type="predicted"/>
<evidence type="ECO:0000313" key="2">
    <source>
        <dbReference type="WBParaSite" id="nRc.2.0.1.t44107-RA"/>
    </source>
</evidence>
<organism evidence="1 2">
    <name type="scientific">Romanomermis culicivorax</name>
    <name type="common">Nematode worm</name>
    <dbReference type="NCBI Taxonomy" id="13658"/>
    <lineage>
        <taxon>Eukaryota</taxon>
        <taxon>Metazoa</taxon>
        <taxon>Ecdysozoa</taxon>
        <taxon>Nematoda</taxon>
        <taxon>Enoplea</taxon>
        <taxon>Dorylaimia</taxon>
        <taxon>Mermithida</taxon>
        <taxon>Mermithoidea</taxon>
        <taxon>Mermithidae</taxon>
        <taxon>Romanomermis</taxon>
    </lineage>
</organism>
<dbReference type="WBParaSite" id="nRc.2.0.1.t44107-RA">
    <property type="protein sequence ID" value="nRc.2.0.1.t44107-RA"/>
    <property type="gene ID" value="nRc.2.0.1.g44107"/>
</dbReference>
<evidence type="ECO:0000313" key="1">
    <source>
        <dbReference type="Proteomes" id="UP000887565"/>
    </source>
</evidence>
<dbReference type="Proteomes" id="UP000887565">
    <property type="component" value="Unplaced"/>
</dbReference>
<keyword evidence="1" id="KW-1185">Reference proteome</keyword>
<reference evidence="2" key="1">
    <citation type="submission" date="2022-11" db="UniProtKB">
        <authorList>
            <consortium name="WormBaseParasite"/>
        </authorList>
    </citation>
    <scope>IDENTIFICATION</scope>
</reference>
<sequence>MLVQPTISKATEPWLSPPPLVRQLLPIFSSGINAQERYATWANSSGCQNDVLFFVDVIVELR</sequence>
<dbReference type="AlphaFoldDB" id="A0A915KYU0"/>
<accession>A0A915KYU0</accession>
<name>A0A915KYU0_ROMCU</name>
<protein>
    <submittedName>
        <fullName evidence="2">Uncharacterized protein</fullName>
    </submittedName>
</protein>